<feature type="region of interest" description="Disordered" evidence="9">
    <location>
        <begin position="581"/>
        <end position="605"/>
    </location>
</feature>
<dbReference type="SUPFAM" id="SSF55781">
    <property type="entry name" value="GAF domain-like"/>
    <property type="match status" value="1"/>
</dbReference>
<keyword evidence="10" id="KW-1133">Transmembrane helix</keyword>
<dbReference type="Gene3D" id="3.30.450.40">
    <property type="match status" value="1"/>
</dbReference>
<gene>
    <name evidence="14" type="ORF">FNW11_08175</name>
    <name evidence="13" type="ORF">FNW12_09260</name>
</gene>
<keyword evidence="10" id="KW-0812">Transmembrane</keyword>
<dbReference type="InterPro" id="IPR036890">
    <property type="entry name" value="HATPase_C_sf"/>
</dbReference>
<dbReference type="EMBL" id="VJZL01000011">
    <property type="protein sequence ID" value="TRX10123.1"/>
    <property type="molecule type" value="Genomic_DNA"/>
</dbReference>
<dbReference type="InterPro" id="IPR003594">
    <property type="entry name" value="HATPase_dom"/>
</dbReference>
<dbReference type="PANTHER" id="PTHR45339">
    <property type="entry name" value="HYBRID SIGNAL TRANSDUCTION HISTIDINE KINASE J"/>
    <property type="match status" value="1"/>
</dbReference>
<dbReference type="SMART" id="SM00388">
    <property type="entry name" value="HisKA"/>
    <property type="match status" value="1"/>
</dbReference>
<evidence type="ECO:0000256" key="10">
    <source>
        <dbReference type="SAM" id="Phobius"/>
    </source>
</evidence>
<dbReference type="GO" id="GO:0000155">
    <property type="term" value="F:phosphorelay sensor kinase activity"/>
    <property type="evidence" value="ECO:0007669"/>
    <property type="project" value="InterPro"/>
</dbReference>
<keyword evidence="3 7" id="KW-0597">Phosphoprotein</keyword>
<comment type="caution">
    <text evidence="14">The sequence shown here is derived from an EMBL/GenBank/DDBJ whole genome shotgun (WGS) entry which is preliminary data.</text>
</comment>
<dbReference type="RefSeq" id="WP_143387368.1">
    <property type="nucleotide sequence ID" value="NZ_VJZL01000011.1"/>
</dbReference>
<dbReference type="Pfam" id="PF13185">
    <property type="entry name" value="GAF_2"/>
    <property type="match status" value="1"/>
</dbReference>
<feature type="domain" description="Response regulatory" evidence="12">
    <location>
        <begin position="1014"/>
        <end position="1130"/>
    </location>
</feature>
<feature type="domain" description="Response regulatory" evidence="12">
    <location>
        <begin position="1160"/>
        <end position="1277"/>
    </location>
</feature>
<feature type="domain" description="Histidine kinase" evidence="11">
    <location>
        <begin position="626"/>
        <end position="846"/>
    </location>
</feature>
<feature type="transmembrane region" description="Helical" evidence="10">
    <location>
        <begin position="181"/>
        <end position="203"/>
    </location>
</feature>
<feature type="compositionally biased region" description="Basic and acidic residues" evidence="9">
    <location>
        <begin position="592"/>
        <end position="605"/>
    </location>
</feature>
<dbReference type="SMART" id="SM00065">
    <property type="entry name" value="GAF"/>
    <property type="match status" value="1"/>
</dbReference>
<dbReference type="Pfam" id="PF05227">
    <property type="entry name" value="CHASE3"/>
    <property type="match status" value="1"/>
</dbReference>
<evidence type="ECO:0000259" key="11">
    <source>
        <dbReference type="PROSITE" id="PS50109"/>
    </source>
</evidence>
<evidence type="ECO:0000256" key="9">
    <source>
        <dbReference type="SAM" id="MobiDB-lite"/>
    </source>
</evidence>
<feature type="coiled-coil region" evidence="8">
    <location>
        <begin position="384"/>
        <end position="425"/>
    </location>
</feature>
<dbReference type="SUPFAM" id="SSF55874">
    <property type="entry name" value="ATPase domain of HSP90 chaperone/DNA topoisomerase II/histidine kinase"/>
    <property type="match status" value="1"/>
</dbReference>
<dbReference type="PRINTS" id="PR00344">
    <property type="entry name" value="BCTRLSENSOR"/>
</dbReference>
<keyword evidence="8" id="KW-0175">Coiled coil</keyword>
<dbReference type="PROSITE" id="PS50109">
    <property type="entry name" value="HIS_KIN"/>
    <property type="match status" value="1"/>
</dbReference>
<feature type="modified residue" description="4-aspartylphosphate" evidence="7">
    <location>
        <position position="941"/>
    </location>
</feature>
<dbReference type="PANTHER" id="PTHR45339:SF1">
    <property type="entry name" value="HYBRID SIGNAL TRANSDUCTION HISTIDINE KINASE J"/>
    <property type="match status" value="1"/>
</dbReference>
<dbReference type="InterPro" id="IPR003018">
    <property type="entry name" value="GAF"/>
</dbReference>
<evidence type="ECO:0000256" key="7">
    <source>
        <dbReference type="PROSITE-ProRule" id="PRU00169"/>
    </source>
</evidence>
<comment type="catalytic activity">
    <reaction evidence="1">
        <text>ATP + protein L-histidine = ADP + protein N-phospho-L-histidine.</text>
        <dbReference type="EC" id="2.7.13.3"/>
    </reaction>
</comment>
<dbReference type="CDD" id="cd00156">
    <property type="entry name" value="REC"/>
    <property type="match status" value="2"/>
</dbReference>
<evidence type="ECO:0000256" key="2">
    <source>
        <dbReference type="ARBA" id="ARBA00012438"/>
    </source>
</evidence>
<reference evidence="15 16" key="1">
    <citation type="submission" date="2019-07" db="EMBL/GenBank/DDBJ databases">
        <title>Novel species of Flavobacterium.</title>
        <authorList>
            <person name="Liu Q."/>
            <person name="Xin Y.-H."/>
        </authorList>
    </citation>
    <scope>NUCLEOTIDE SEQUENCE [LARGE SCALE GENOMIC DNA]</scope>
    <source>
        <strain evidence="13 15">GSP39</strain>
        <strain evidence="14 16">GSR22</strain>
    </source>
</reference>
<accession>A0A553BPD3</accession>
<dbReference type="CDD" id="cd16922">
    <property type="entry name" value="HATPase_EvgS-ArcB-TorS-like"/>
    <property type="match status" value="1"/>
</dbReference>
<dbReference type="InterPro" id="IPR001789">
    <property type="entry name" value="Sig_transdc_resp-reg_receiver"/>
</dbReference>
<evidence type="ECO:0000313" key="14">
    <source>
        <dbReference type="EMBL" id="TRX10123.1"/>
    </source>
</evidence>
<feature type="modified residue" description="4-aspartylphosphate" evidence="7">
    <location>
        <position position="1210"/>
    </location>
</feature>
<dbReference type="InterPro" id="IPR004358">
    <property type="entry name" value="Sig_transdc_His_kin-like_C"/>
</dbReference>
<sequence>MEMTLGRKIVIGFIACALVLLGVAIFSFKNSEKFVASNALVNHSNQVLYEFEQILMSSVDAETGVRGYVITGDDDFLNPFTSANTKVTEQLDKIKELTKDNPNQQKYIEELAKEIKMRFDNLNKCIALRKTDFKKAIEFVASGEGKQLQDEIRKTIDKAQELEHTLLAERIQISEDDASRFNIVFTVLLLIIAMILVVVYTIVTENLKALKSSESETANKNWLLTGNSELNEKLIGDQNIAQLANSTISFLCTYLKANIGAVYLFNDKENTLILSGKFAFSSAKDTKEEFKLNEGLIGQAAWEQKQISLTDISEDQIRITSSVLNAKPKNLLITPFLLEGKTIGVIEIGKLTDFNETEKEFISVSMNSIAISVNTVQQAEEKEKRAAELAIANKELAYQNDEKEKRAAELAIANKELAYQNDEKEKRAAELGIANKELAYQNDEKEKRATELGIANKELAYQNDEKENRAAELGIANKELAYQNDEKEKRAAELAIANKELAYQNDEKEKRAAELGIANKELAYQNDEKEKRAVELSFANKELSNQAEELQIQQEELRQLNEELEQQAQDLKQQQEELQMTNEELEEQTQSLEEKNKEVEASKNDIEQKTKQLEISSKYKSEFLANMSHELRTPLNSLLILSKDLSENRKKNLDDVQVESAEIIYKSGHDLLILINEVLDLSKIEAGKMSINIEKVSLKNFTDELLRDFKHQAQQKGLKLVCKLAGALPEFIYTDSQRLNQILKNLISNAIKFTEKGSVTIRIDPNTETTLSISVTDTGIGISEDKQTAIFEAFQQAEGGTSRKYGGTGLGLSISRQLAKLLEAEIKLSSELNKGSVFSLIIPLEIHPEQESVSIIPLKPVLYTPRSENESTYLNYATIEDDRNLINKNDKVVLIIEDDRNFASILLKQANKKGFKCLSAATGEDGLLLASKYKPQAIILDMGLPGIKGKQVLHELKANPSVRHIPVHIISANDRSLEPIREGAVEYLMKPISKDGLEEAFNRIENFVNRKIKNLLIIEDNENSRKAMKILIGNGDVKCFEAATGKEALELYEQNYIDCIILDIGLPDMSGFDLIHKLEDIKGHNMPPIIVYTGKELTKEENNLLQKYAESIIIKGIKSEERLLDETALFLHRTISNLPKSKQMIINSLYDKEAIFHSKKILLVDDDMRNVFALSKILQERGMEVIKSENGKNALDMLDTHTDIDLVLMDIMMPEMDGYEAMKRIRSQIKFKNLPMIALTAKAMKDDKQKCIDAGANDYITKPIDVKRLLSLMRIWLSK</sequence>
<dbReference type="CDD" id="cd00082">
    <property type="entry name" value="HisKA"/>
    <property type="match status" value="1"/>
</dbReference>
<keyword evidence="5" id="KW-0418">Kinase</keyword>
<evidence type="ECO:0000256" key="3">
    <source>
        <dbReference type="ARBA" id="ARBA00022553"/>
    </source>
</evidence>
<evidence type="ECO:0000313" key="16">
    <source>
        <dbReference type="Proteomes" id="UP000318669"/>
    </source>
</evidence>
<dbReference type="OrthoDB" id="9811889at2"/>
<dbReference type="InterPro" id="IPR036097">
    <property type="entry name" value="HisK_dim/P_sf"/>
</dbReference>
<evidence type="ECO:0000256" key="8">
    <source>
        <dbReference type="SAM" id="Coils"/>
    </source>
</evidence>
<dbReference type="Proteomes" id="UP000318669">
    <property type="component" value="Unassembled WGS sequence"/>
</dbReference>
<dbReference type="Pfam" id="PF00512">
    <property type="entry name" value="HisKA"/>
    <property type="match status" value="1"/>
</dbReference>
<dbReference type="Gene3D" id="3.30.565.10">
    <property type="entry name" value="Histidine kinase-like ATPase, C-terminal domain"/>
    <property type="match status" value="1"/>
</dbReference>
<protein>
    <recommendedName>
        <fullName evidence="2">histidine kinase</fullName>
        <ecNumber evidence="2">2.7.13.3</ecNumber>
    </recommendedName>
</protein>
<evidence type="ECO:0000259" key="12">
    <source>
        <dbReference type="PROSITE" id="PS50110"/>
    </source>
</evidence>
<evidence type="ECO:0000256" key="5">
    <source>
        <dbReference type="ARBA" id="ARBA00022777"/>
    </source>
</evidence>
<evidence type="ECO:0000256" key="6">
    <source>
        <dbReference type="ARBA" id="ARBA00023012"/>
    </source>
</evidence>
<keyword evidence="15" id="KW-1185">Reference proteome</keyword>
<dbReference type="Proteomes" id="UP000318528">
    <property type="component" value="Unassembled WGS sequence"/>
</dbReference>
<keyword evidence="10" id="KW-0472">Membrane</keyword>
<feature type="domain" description="Response regulatory" evidence="12">
    <location>
        <begin position="892"/>
        <end position="1005"/>
    </location>
</feature>
<evidence type="ECO:0000256" key="1">
    <source>
        <dbReference type="ARBA" id="ARBA00000085"/>
    </source>
</evidence>
<dbReference type="PROSITE" id="PS50110">
    <property type="entry name" value="RESPONSE_REGULATORY"/>
    <property type="match status" value="3"/>
</dbReference>
<dbReference type="CDD" id="cd19410">
    <property type="entry name" value="HK9-like_sensor"/>
    <property type="match status" value="1"/>
</dbReference>
<evidence type="ECO:0000256" key="4">
    <source>
        <dbReference type="ARBA" id="ARBA00022679"/>
    </source>
</evidence>
<dbReference type="InterPro" id="IPR007891">
    <property type="entry name" value="CHASE3"/>
</dbReference>
<keyword evidence="4" id="KW-0808">Transferase</keyword>
<dbReference type="SUPFAM" id="SSF52172">
    <property type="entry name" value="CheY-like"/>
    <property type="match status" value="3"/>
</dbReference>
<dbReference type="Pfam" id="PF02518">
    <property type="entry name" value="HATPase_c"/>
    <property type="match status" value="1"/>
</dbReference>
<feature type="modified residue" description="4-aspartylphosphate" evidence="7">
    <location>
        <position position="1063"/>
    </location>
</feature>
<feature type="transmembrane region" description="Helical" evidence="10">
    <location>
        <begin position="6"/>
        <end position="28"/>
    </location>
</feature>
<dbReference type="EC" id="2.7.13.3" evidence="2"/>
<evidence type="ECO:0000313" key="13">
    <source>
        <dbReference type="EMBL" id="TRX06122.1"/>
    </source>
</evidence>
<dbReference type="SMART" id="SM00448">
    <property type="entry name" value="REC"/>
    <property type="match status" value="3"/>
</dbReference>
<dbReference type="InterPro" id="IPR029016">
    <property type="entry name" value="GAF-like_dom_sf"/>
</dbReference>
<dbReference type="Gene3D" id="3.40.50.2300">
    <property type="match status" value="3"/>
</dbReference>
<dbReference type="SUPFAM" id="SSF47384">
    <property type="entry name" value="Homodimeric domain of signal transducing histidine kinase"/>
    <property type="match status" value="1"/>
</dbReference>
<dbReference type="FunFam" id="3.30.565.10:FF:000010">
    <property type="entry name" value="Sensor histidine kinase RcsC"/>
    <property type="match status" value="1"/>
</dbReference>
<dbReference type="AlphaFoldDB" id="A0A553BPD3"/>
<dbReference type="Pfam" id="PF00072">
    <property type="entry name" value="Response_reg"/>
    <property type="match status" value="3"/>
</dbReference>
<dbReference type="SMART" id="SM00387">
    <property type="entry name" value="HATPase_c"/>
    <property type="match status" value="1"/>
</dbReference>
<dbReference type="InterPro" id="IPR011006">
    <property type="entry name" value="CheY-like_superfamily"/>
</dbReference>
<dbReference type="InterPro" id="IPR003661">
    <property type="entry name" value="HisK_dim/P_dom"/>
</dbReference>
<dbReference type="InterPro" id="IPR005467">
    <property type="entry name" value="His_kinase_dom"/>
</dbReference>
<name>A0A553BPD3_9FLAO</name>
<keyword evidence="6" id="KW-0902">Two-component regulatory system</keyword>
<dbReference type="Gene3D" id="1.10.287.130">
    <property type="match status" value="1"/>
</dbReference>
<proteinExistence type="predicted"/>
<dbReference type="EMBL" id="VJZN01000013">
    <property type="protein sequence ID" value="TRX06122.1"/>
    <property type="molecule type" value="Genomic_DNA"/>
</dbReference>
<evidence type="ECO:0000313" key="15">
    <source>
        <dbReference type="Proteomes" id="UP000318528"/>
    </source>
</evidence>
<dbReference type="CDD" id="cd17546">
    <property type="entry name" value="REC_hyHK_CKI1_RcsC-like"/>
    <property type="match status" value="1"/>
</dbReference>
<organism evidence="14 16">
    <name type="scientific">Flavobacterium gawalongense</name>
    <dbReference type="NCBI Taxonomy" id="2594432"/>
    <lineage>
        <taxon>Bacteria</taxon>
        <taxon>Pseudomonadati</taxon>
        <taxon>Bacteroidota</taxon>
        <taxon>Flavobacteriia</taxon>
        <taxon>Flavobacteriales</taxon>
        <taxon>Flavobacteriaceae</taxon>
        <taxon>Flavobacterium</taxon>
    </lineage>
</organism>